<keyword evidence="4" id="KW-0548">Nucleotidyltransferase</keyword>
<keyword evidence="12" id="KW-1185">Reference proteome</keyword>
<dbReference type="PANTHER" id="PTHR32248">
    <property type="entry name" value="RNA POLYMERASE SIGMA-54 FACTOR"/>
    <property type="match status" value="1"/>
</dbReference>
<evidence type="ECO:0008006" key="13">
    <source>
        <dbReference type="Google" id="ProtNLM"/>
    </source>
</evidence>
<keyword evidence="3" id="KW-0808">Transferase</keyword>
<dbReference type="Gene3D" id="1.10.10.60">
    <property type="entry name" value="Homeodomain-like"/>
    <property type="match status" value="1"/>
</dbReference>
<evidence type="ECO:0000256" key="1">
    <source>
        <dbReference type="ARBA" id="ARBA00008798"/>
    </source>
</evidence>
<evidence type="ECO:0000256" key="4">
    <source>
        <dbReference type="ARBA" id="ARBA00022695"/>
    </source>
</evidence>
<keyword evidence="7" id="KW-0238">DNA-binding</keyword>
<keyword evidence="5" id="KW-0805">Transcription regulation</keyword>
<dbReference type="GO" id="GO:0000428">
    <property type="term" value="C:DNA-directed RNA polymerase complex"/>
    <property type="evidence" value="ECO:0007669"/>
    <property type="project" value="UniProtKB-KW"/>
</dbReference>
<feature type="domain" description="RNA polymerase sigma factor 54 DNA-binding" evidence="9">
    <location>
        <begin position="232"/>
        <end position="372"/>
    </location>
</feature>
<evidence type="ECO:0000256" key="3">
    <source>
        <dbReference type="ARBA" id="ARBA00022679"/>
    </source>
</evidence>
<reference evidence="11" key="1">
    <citation type="journal article" date="2014" name="Int. J. Syst. Evol. Microbiol.">
        <title>Complete genome sequence of Corynebacterium casei LMG S-19264T (=DSM 44701T), isolated from a smear-ripened cheese.</title>
        <authorList>
            <consortium name="US DOE Joint Genome Institute (JGI-PGF)"/>
            <person name="Walter F."/>
            <person name="Albersmeier A."/>
            <person name="Kalinowski J."/>
            <person name="Ruckert C."/>
        </authorList>
    </citation>
    <scope>NUCLEOTIDE SEQUENCE</scope>
    <source>
        <strain evidence="11">VKM B-2222</strain>
    </source>
</reference>
<dbReference type="GO" id="GO:0016987">
    <property type="term" value="F:sigma factor activity"/>
    <property type="evidence" value="ECO:0007669"/>
    <property type="project" value="UniProtKB-KW"/>
</dbReference>
<protein>
    <recommendedName>
        <fullName evidence="13">RNA polymerase subunit sigma-54</fullName>
    </recommendedName>
</protein>
<dbReference type="Pfam" id="PF04552">
    <property type="entry name" value="Sigma54_DBD"/>
    <property type="match status" value="1"/>
</dbReference>
<evidence type="ECO:0000256" key="2">
    <source>
        <dbReference type="ARBA" id="ARBA00022478"/>
    </source>
</evidence>
<evidence type="ECO:0000256" key="6">
    <source>
        <dbReference type="ARBA" id="ARBA00023082"/>
    </source>
</evidence>
<dbReference type="Pfam" id="PF04963">
    <property type="entry name" value="Sigma54_CBD"/>
    <property type="match status" value="1"/>
</dbReference>
<dbReference type="PROSITE" id="PS50044">
    <property type="entry name" value="SIGMA54_3"/>
    <property type="match status" value="1"/>
</dbReference>
<dbReference type="PANTHER" id="PTHR32248:SF4">
    <property type="entry name" value="RNA POLYMERASE SIGMA-54 FACTOR"/>
    <property type="match status" value="1"/>
</dbReference>
<evidence type="ECO:0000256" key="8">
    <source>
        <dbReference type="ARBA" id="ARBA00023163"/>
    </source>
</evidence>
<comment type="caution">
    <text evidence="11">The sequence shown here is derived from an EMBL/GenBank/DDBJ whole genome shotgun (WGS) entry which is preliminary data.</text>
</comment>
<reference evidence="11" key="2">
    <citation type="submission" date="2023-01" db="EMBL/GenBank/DDBJ databases">
        <authorList>
            <person name="Sun Q."/>
            <person name="Evtushenko L."/>
        </authorList>
    </citation>
    <scope>NUCLEOTIDE SEQUENCE</scope>
    <source>
        <strain evidence="11">VKM B-2222</strain>
    </source>
</reference>
<evidence type="ECO:0000259" key="10">
    <source>
        <dbReference type="Pfam" id="PF04963"/>
    </source>
</evidence>
<dbReference type="Proteomes" id="UP001143349">
    <property type="component" value="Unassembled WGS sequence"/>
</dbReference>
<dbReference type="RefSeq" id="WP_271179663.1">
    <property type="nucleotide sequence ID" value="NZ_BSFH01000027.1"/>
</dbReference>
<gene>
    <name evidence="11" type="ORF">GCM10017635_18310</name>
</gene>
<evidence type="ECO:0000256" key="5">
    <source>
        <dbReference type="ARBA" id="ARBA00023015"/>
    </source>
</evidence>
<dbReference type="AlphaFoldDB" id="A0AAD3NYK0"/>
<dbReference type="PIRSF" id="PIRSF000774">
    <property type="entry name" value="RpoN"/>
    <property type="match status" value="1"/>
</dbReference>
<dbReference type="Gene3D" id="1.10.10.1330">
    <property type="entry name" value="RNA polymerase sigma-54 factor, core-binding domain"/>
    <property type="match status" value="1"/>
</dbReference>
<dbReference type="GO" id="GO:0003677">
    <property type="term" value="F:DNA binding"/>
    <property type="evidence" value="ECO:0007669"/>
    <property type="project" value="UniProtKB-KW"/>
</dbReference>
<dbReference type="InterPro" id="IPR000394">
    <property type="entry name" value="RNA_pol_sigma_54"/>
</dbReference>
<dbReference type="PROSITE" id="PS00718">
    <property type="entry name" value="SIGMA54_2"/>
    <property type="match status" value="1"/>
</dbReference>
<dbReference type="InterPro" id="IPR007046">
    <property type="entry name" value="RNA_pol_sigma_54_core-bd"/>
</dbReference>
<organism evidence="11 12">
    <name type="scientific">Paracoccus kondratievae</name>
    <dbReference type="NCBI Taxonomy" id="135740"/>
    <lineage>
        <taxon>Bacteria</taxon>
        <taxon>Pseudomonadati</taxon>
        <taxon>Pseudomonadota</taxon>
        <taxon>Alphaproteobacteria</taxon>
        <taxon>Rhodobacterales</taxon>
        <taxon>Paracoccaceae</taxon>
        <taxon>Paracoccus</taxon>
    </lineage>
</organism>
<keyword evidence="6" id="KW-0731">Sigma factor</keyword>
<dbReference type="Pfam" id="PF00309">
    <property type="entry name" value="Sigma54_AID"/>
    <property type="match status" value="1"/>
</dbReference>
<dbReference type="EMBL" id="BSFH01000027">
    <property type="protein sequence ID" value="GLK64360.1"/>
    <property type="molecule type" value="Genomic_DNA"/>
</dbReference>
<dbReference type="InterPro" id="IPR007634">
    <property type="entry name" value="RNA_pol_sigma_54_DNA-bd"/>
</dbReference>
<dbReference type="GO" id="GO:0001216">
    <property type="term" value="F:DNA-binding transcription activator activity"/>
    <property type="evidence" value="ECO:0007669"/>
    <property type="project" value="InterPro"/>
</dbReference>
<keyword evidence="8" id="KW-0804">Transcription</keyword>
<keyword evidence="2" id="KW-0240">DNA-directed RNA polymerase</keyword>
<comment type="similarity">
    <text evidence="1">Belongs to the sigma-54 factor family.</text>
</comment>
<name>A0AAD3NYK0_9RHOB</name>
<dbReference type="GO" id="GO:0016779">
    <property type="term" value="F:nucleotidyltransferase activity"/>
    <property type="evidence" value="ECO:0007669"/>
    <property type="project" value="UniProtKB-KW"/>
</dbReference>
<dbReference type="InterPro" id="IPR038709">
    <property type="entry name" value="RpoN_core-bd_sf"/>
</dbReference>
<evidence type="ECO:0000256" key="7">
    <source>
        <dbReference type="ARBA" id="ARBA00023125"/>
    </source>
</evidence>
<sequence length="378" mass="39984">MQSQEQRQIRGLALSQQMRLSLDLLRMDGARLRRRLRLEAARNPCLELIEAADALSPRQALTDQIGLLRLSGADAGLARALVHCLDDHGWLVDPLPEIAGWLDVPDARIEALLPVLQGLEPPGVFARDLAESLRLQLRARGRLDPMIERLLGRLDLAAAGDLAAIQAHCGCDGEDAAGMLADLRALSPYPLAEGAVPAAPPELEWTPDGGVRPLDAPALGLRPEGRAGDTALARALVSACQARGASLLRIASAMAEVQAGWLRGEGALRPLTLSDLAARLGLAKSTISRAVAGVAMRSPRGTVPLRRLLLAPASPRNPGIGREAALAALRGLIAEWPAGQRISDAALTQALMGQGVTLSRRTVAKYRAELGVSGWGRG</sequence>
<dbReference type="PRINTS" id="PR00045">
    <property type="entry name" value="SIGMA54FCT"/>
</dbReference>
<evidence type="ECO:0000313" key="11">
    <source>
        <dbReference type="EMBL" id="GLK64360.1"/>
    </source>
</evidence>
<proteinExistence type="inferred from homology"/>
<evidence type="ECO:0000259" key="9">
    <source>
        <dbReference type="Pfam" id="PF04552"/>
    </source>
</evidence>
<accession>A0AAD3NYK0</accession>
<feature type="domain" description="RNA polymerase sigma factor 54 core-binding" evidence="10">
    <location>
        <begin position="57"/>
        <end position="192"/>
    </location>
</feature>
<evidence type="ECO:0000313" key="12">
    <source>
        <dbReference type="Proteomes" id="UP001143349"/>
    </source>
</evidence>
<dbReference type="GO" id="GO:0006352">
    <property type="term" value="P:DNA-templated transcription initiation"/>
    <property type="evidence" value="ECO:0007669"/>
    <property type="project" value="InterPro"/>
</dbReference>